<dbReference type="Gene3D" id="3.40.640.10">
    <property type="entry name" value="Type I PLP-dependent aspartate aminotransferase-like (Major domain)"/>
    <property type="match status" value="1"/>
</dbReference>
<dbReference type="PROSITE" id="PS00595">
    <property type="entry name" value="AA_TRANSFER_CLASS_5"/>
    <property type="match status" value="1"/>
</dbReference>
<evidence type="ECO:0000256" key="6">
    <source>
        <dbReference type="PIRSR" id="PIRSR000524-1"/>
    </source>
</evidence>
<evidence type="ECO:0000313" key="11">
    <source>
        <dbReference type="EMBL" id="QQG45734.1"/>
    </source>
</evidence>
<dbReference type="InterPro" id="IPR000192">
    <property type="entry name" value="Aminotrans_V_dom"/>
</dbReference>
<dbReference type="EMBL" id="CP066690">
    <property type="protein sequence ID" value="QQG45734.1"/>
    <property type="molecule type" value="Genomic_DNA"/>
</dbReference>
<organism evidence="11 12">
    <name type="scientific">Candidatus Sungiibacteriota bacterium</name>
    <dbReference type="NCBI Taxonomy" id="2750080"/>
    <lineage>
        <taxon>Bacteria</taxon>
        <taxon>Candidatus Sungiibacteriota</taxon>
    </lineage>
</organism>
<keyword evidence="5 7" id="KW-0663">Pyridoxal phosphate</keyword>
<feature type="binding site" evidence="6">
    <location>
        <position position="339"/>
    </location>
    <ligand>
        <name>substrate</name>
    </ligand>
</feature>
<keyword evidence="4 11" id="KW-0808">Transferase</keyword>
<dbReference type="PANTHER" id="PTHR21152">
    <property type="entry name" value="AMINOTRANSFERASE CLASS V"/>
    <property type="match status" value="1"/>
</dbReference>
<evidence type="ECO:0000256" key="8">
    <source>
        <dbReference type="RuleBase" id="RU004075"/>
    </source>
</evidence>
<evidence type="ECO:0000259" key="10">
    <source>
        <dbReference type="Pfam" id="PF00266"/>
    </source>
</evidence>
<dbReference type="InterPro" id="IPR024169">
    <property type="entry name" value="SP_NH2Trfase/AEP_transaminase"/>
</dbReference>
<dbReference type="GO" id="GO:0019265">
    <property type="term" value="P:glycine biosynthetic process, by transamination of glyoxylate"/>
    <property type="evidence" value="ECO:0007669"/>
    <property type="project" value="TreeGrafter"/>
</dbReference>
<protein>
    <submittedName>
        <fullName evidence="11">Alanine--glyoxylate aminotransferase family protein</fullName>
    </submittedName>
</protein>
<feature type="domain" description="Aminotransferase class V" evidence="10">
    <location>
        <begin position="19"/>
        <end position="322"/>
    </location>
</feature>
<dbReference type="PIRSF" id="PIRSF000524">
    <property type="entry name" value="SPT"/>
    <property type="match status" value="1"/>
</dbReference>
<dbReference type="Gene3D" id="3.90.1150.10">
    <property type="entry name" value="Aspartate Aminotransferase, domain 1"/>
    <property type="match status" value="1"/>
</dbReference>
<accession>A0A7T5RKE8</accession>
<dbReference type="Proteomes" id="UP000595618">
    <property type="component" value="Chromosome"/>
</dbReference>
<evidence type="ECO:0000256" key="9">
    <source>
        <dbReference type="RuleBase" id="RU004504"/>
    </source>
</evidence>
<evidence type="ECO:0000256" key="7">
    <source>
        <dbReference type="PIRSR" id="PIRSR000524-50"/>
    </source>
</evidence>
<comment type="similarity">
    <text evidence="2 8">Belongs to the class-V pyridoxal-phosphate-dependent aminotransferase family.</text>
</comment>
<dbReference type="InterPro" id="IPR015422">
    <property type="entry name" value="PyrdxlP-dep_Trfase_small"/>
</dbReference>
<name>A0A7T5RKE8_9BACT</name>
<evidence type="ECO:0000256" key="5">
    <source>
        <dbReference type="ARBA" id="ARBA00022898"/>
    </source>
</evidence>
<proteinExistence type="inferred from homology"/>
<sequence length="362" mass="40766">MKKIIRFTPGPTETPNWVYRAMQDHSMHHFSKEYQKCAEEVREKLRKLFGAPNAEVLFFSAAGSNMMEAVLTNFLERINDVVGVINTGSFADRWRTMATQHNAEIFEYKKLWGLTYSYSDLELLLDVLAARPKLLLAQAADTSTGIRNDLKILGRLARARSPATLFAVDAVLEGGISKIKMDEDDIDILIGASQKAFALPPGLAYILLNPRARKVLMEKPLGFPAWPFNFQQELKFLKECGRPRFTPPIDHVAGLNAVLDYILERESNWYLQHKLRAATLRRELVQLGFALFTADTPTNGLSVLSVPGDQNSQEIAAQVLREGYLIAQGLGPIENSTIRIAHFEGTREYDEGLLTAFRKILR</sequence>
<dbReference type="InterPro" id="IPR015421">
    <property type="entry name" value="PyrdxlP-dep_Trfase_major"/>
</dbReference>
<dbReference type="GO" id="GO:0004760">
    <property type="term" value="F:L-serine-pyruvate transaminase activity"/>
    <property type="evidence" value="ECO:0007669"/>
    <property type="project" value="TreeGrafter"/>
</dbReference>
<evidence type="ECO:0000313" key="12">
    <source>
        <dbReference type="Proteomes" id="UP000595618"/>
    </source>
</evidence>
<keyword evidence="3 11" id="KW-0032">Aminotransferase</keyword>
<dbReference type="PANTHER" id="PTHR21152:SF24">
    <property type="entry name" value="ALANINE--GLYOXYLATE AMINOTRANSFERASE 1"/>
    <property type="match status" value="1"/>
</dbReference>
<evidence type="ECO:0000256" key="1">
    <source>
        <dbReference type="ARBA" id="ARBA00001933"/>
    </source>
</evidence>
<dbReference type="Pfam" id="PF00266">
    <property type="entry name" value="Aminotran_5"/>
    <property type="match status" value="1"/>
</dbReference>
<evidence type="ECO:0000256" key="2">
    <source>
        <dbReference type="ARBA" id="ARBA00009236"/>
    </source>
</evidence>
<reference evidence="11 12" key="1">
    <citation type="submission" date="2020-07" db="EMBL/GenBank/DDBJ databases">
        <title>Huge and variable diversity of episymbiotic CPR bacteria and DPANN archaea in groundwater ecosystems.</title>
        <authorList>
            <person name="He C.Y."/>
            <person name="Keren R."/>
            <person name="Whittaker M."/>
            <person name="Farag I.F."/>
            <person name="Doudna J."/>
            <person name="Cate J.H.D."/>
            <person name="Banfield J.F."/>
        </authorList>
    </citation>
    <scope>NUCLEOTIDE SEQUENCE [LARGE SCALE GENOMIC DNA]</scope>
    <source>
        <strain evidence="11">NC_groundwater_541_Ag_S-0.1um_46_50</strain>
    </source>
</reference>
<feature type="modified residue" description="N6-(pyridoxal phosphate)lysine" evidence="7">
    <location>
        <position position="195"/>
    </location>
</feature>
<gene>
    <name evidence="11" type="ORF">HYW89_02445</name>
</gene>
<dbReference type="AlphaFoldDB" id="A0A7T5RKE8"/>
<evidence type="ECO:0000256" key="4">
    <source>
        <dbReference type="ARBA" id="ARBA00022679"/>
    </source>
</evidence>
<dbReference type="InterPro" id="IPR020578">
    <property type="entry name" value="Aminotrans_V_PyrdxlP_BS"/>
</dbReference>
<evidence type="ECO:0000256" key="3">
    <source>
        <dbReference type="ARBA" id="ARBA00022576"/>
    </source>
</evidence>
<dbReference type="GO" id="GO:0008453">
    <property type="term" value="F:alanine-glyoxylate transaminase activity"/>
    <property type="evidence" value="ECO:0007669"/>
    <property type="project" value="TreeGrafter"/>
</dbReference>
<dbReference type="InterPro" id="IPR015424">
    <property type="entry name" value="PyrdxlP-dep_Trfase"/>
</dbReference>
<comment type="cofactor">
    <cofactor evidence="1 7 9">
        <name>pyridoxal 5'-phosphate</name>
        <dbReference type="ChEBI" id="CHEBI:597326"/>
    </cofactor>
</comment>
<dbReference type="SUPFAM" id="SSF53383">
    <property type="entry name" value="PLP-dependent transferases"/>
    <property type="match status" value="1"/>
</dbReference>